<evidence type="ECO:0000313" key="5">
    <source>
        <dbReference type="Proteomes" id="UP001370348"/>
    </source>
</evidence>
<reference evidence="4 5" key="1">
    <citation type="submission" date="2021-12" db="EMBL/GenBank/DDBJ databases">
        <title>Discovery of the Pendulisporaceae a myxobacterial family with distinct sporulation behavior and unique specialized metabolism.</title>
        <authorList>
            <person name="Garcia R."/>
            <person name="Popoff A."/>
            <person name="Bader C.D."/>
            <person name="Loehr J."/>
            <person name="Walesch S."/>
            <person name="Walt C."/>
            <person name="Boldt J."/>
            <person name="Bunk B."/>
            <person name="Haeckl F.J.F.P.J."/>
            <person name="Gunesch A.P."/>
            <person name="Birkelbach J."/>
            <person name="Nuebel U."/>
            <person name="Pietschmann T."/>
            <person name="Bach T."/>
            <person name="Mueller R."/>
        </authorList>
    </citation>
    <scope>NUCLEOTIDE SEQUENCE [LARGE SCALE GENOMIC DNA]</scope>
    <source>
        <strain evidence="4 5">MSr11954</strain>
    </source>
</reference>
<dbReference type="Gene3D" id="1.25.40.10">
    <property type="entry name" value="Tetratricopeptide repeat domain"/>
    <property type="match status" value="2"/>
</dbReference>
<evidence type="ECO:0000256" key="3">
    <source>
        <dbReference type="PROSITE-ProRule" id="PRU00339"/>
    </source>
</evidence>
<dbReference type="EMBL" id="CP089984">
    <property type="protein sequence ID" value="WXB17362.1"/>
    <property type="molecule type" value="Genomic_DNA"/>
</dbReference>
<dbReference type="RefSeq" id="WP_394826993.1">
    <property type="nucleotide sequence ID" value="NZ_CP089984.1"/>
</dbReference>
<dbReference type="InterPro" id="IPR019734">
    <property type="entry name" value="TPR_rpt"/>
</dbReference>
<dbReference type="Proteomes" id="UP001370348">
    <property type="component" value="Chromosome"/>
</dbReference>
<proteinExistence type="predicted"/>
<feature type="repeat" description="TPR" evidence="3">
    <location>
        <begin position="187"/>
        <end position="220"/>
    </location>
</feature>
<dbReference type="SMART" id="SM00028">
    <property type="entry name" value="TPR"/>
    <property type="match status" value="6"/>
</dbReference>
<feature type="repeat" description="TPR" evidence="3">
    <location>
        <begin position="39"/>
        <end position="72"/>
    </location>
</feature>
<dbReference type="InterPro" id="IPR011990">
    <property type="entry name" value="TPR-like_helical_dom_sf"/>
</dbReference>
<dbReference type="SUPFAM" id="SSF48452">
    <property type="entry name" value="TPR-like"/>
    <property type="match status" value="1"/>
</dbReference>
<dbReference type="PANTHER" id="PTHR44227:SF3">
    <property type="entry name" value="PROTEIN O-MANNOSYL-TRANSFERASE TMTC4"/>
    <property type="match status" value="1"/>
</dbReference>
<evidence type="ECO:0000256" key="1">
    <source>
        <dbReference type="ARBA" id="ARBA00022737"/>
    </source>
</evidence>
<gene>
    <name evidence="4" type="ORF">LZC94_08775</name>
</gene>
<keyword evidence="2 3" id="KW-0802">TPR repeat</keyword>
<accession>A0ABZ2M2K8</accession>
<dbReference type="Pfam" id="PF14559">
    <property type="entry name" value="TPR_19"/>
    <property type="match status" value="2"/>
</dbReference>
<keyword evidence="1" id="KW-0677">Repeat</keyword>
<keyword evidence="5" id="KW-1185">Reference proteome</keyword>
<organism evidence="4 5">
    <name type="scientific">Pendulispora albinea</name>
    <dbReference type="NCBI Taxonomy" id="2741071"/>
    <lineage>
        <taxon>Bacteria</taxon>
        <taxon>Pseudomonadati</taxon>
        <taxon>Myxococcota</taxon>
        <taxon>Myxococcia</taxon>
        <taxon>Myxococcales</taxon>
        <taxon>Sorangiineae</taxon>
        <taxon>Pendulisporaceae</taxon>
        <taxon>Pendulispora</taxon>
    </lineage>
</organism>
<evidence type="ECO:0000313" key="4">
    <source>
        <dbReference type="EMBL" id="WXB17362.1"/>
    </source>
</evidence>
<sequence length="250" mass="28051">MDDRLKQILLLGREHYANREFDKAELLLRQVLDAEDRFADVHDMLGVIAHSRGNFIQAERHFERALAINPAYTEAALNLAVTYNDRGKYEAAREVYKRIKGNPTGAVQTLDPFARGKLANMHADLAQAYADLGLTREAIGELEKGVTLCPTFADLRTRLGNLLRHEDDLAAARVQYEAAVAARPEYVPARVQLGVTLLALGLPNDAEEAWQRALSIDPENTQAKMYLRMLQQTRSQDSLRMRAAPPSNKE</sequence>
<dbReference type="PROSITE" id="PS50005">
    <property type="entry name" value="TPR"/>
    <property type="match status" value="2"/>
</dbReference>
<protein>
    <submittedName>
        <fullName evidence="4">Tetratricopeptide repeat protein</fullName>
    </submittedName>
</protein>
<evidence type="ECO:0000256" key="2">
    <source>
        <dbReference type="ARBA" id="ARBA00022803"/>
    </source>
</evidence>
<dbReference type="InterPro" id="IPR052346">
    <property type="entry name" value="O-mannosyl-transferase_TMTC"/>
</dbReference>
<dbReference type="PANTHER" id="PTHR44227">
    <property type="match status" value="1"/>
</dbReference>
<name>A0ABZ2M2K8_9BACT</name>